<sequence length="199" mass="22122">MHRKQSASTGYNVNLFIINGGNKGMKMNIQFFAAAGETGVVGRWQHPGYLDVSKDLSETYELLGFGVTQLDDSPSAQPTSKRYVNQKSATQRIGSYEWTAPLEFDLIRSEKAIEFIADIGENEKTGTDAETYYVKVFMEKPVAEQQNKFYAKRRKVAIEVSDFSDNDGEIQGSGNLLGVSDWEDGQFDTSTKKFTVGGV</sequence>
<name>A0A8S5T0Q3_9CAUD</name>
<accession>A0A8S5T0Q3</accession>
<reference evidence="1" key="1">
    <citation type="journal article" date="2021" name="Proc. Natl. Acad. Sci. U.S.A.">
        <title>A Catalog of Tens of Thousands of Viruses from Human Metagenomes Reveals Hidden Associations with Chronic Diseases.</title>
        <authorList>
            <person name="Tisza M.J."/>
            <person name="Buck C.B."/>
        </authorList>
    </citation>
    <scope>NUCLEOTIDE SEQUENCE</scope>
    <source>
        <strain evidence="1">CtKFk2</strain>
    </source>
</reference>
<evidence type="ECO:0000313" key="1">
    <source>
        <dbReference type="EMBL" id="DAF56841.1"/>
    </source>
</evidence>
<proteinExistence type="predicted"/>
<dbReference type="EMBL" id="BK032722">
    <property type="protein sequence ID" value="DAF56841.1"/>
    <property type="molecule type" value="Genomic_DNA"/>
</dbReference>
<organism evidence="1">
    <name type="scientific">Siphoviridae sp. ctKFk2</name>
    <dbReference type="NCBI Taxonomy" id="2827841"/>
    <lineage>
        <taxon>Viruses</taxon>
        <taxon>Duplodnaviria</taxon>
        <taxon>Heunggongvirae</taxon>
        <taxon>Uroviricota</taxon>
        <taxon>Caudoviricetes</taxon>
    </lineage>
</organism>
<protein>
    <submittedName>
        <fullName evidence="1">Uncharacterized protein</fullName>
    </submittedName>
</protein>